<evidence type="ECO:0000313" key="17">
    <source>
        <dbReference type="Proteomes" id="UP001217500"/>
    </source>
</evidence>
<dbReference type="GO" id="GO:0009279">
    <property type="term" value="C:cell outer membrane"/>
    <property type="evidence" value="ECO:0007669"/>
    <property type="project" value="UniProtKB-SubCell"/>
</dbReference>
<feature type="domain" description="TonB-dependent receptor-like beta-barrel" evidence="14">
    <location>
        <begin position="273"/>
        <end position="719"/>
    </location>
</feature>
<evidence type="ECO:0000259" key="14">
    <source>
        <dbReference type="Pfam" id="PF00593"/>
    </source>
</evidence>
<keyword evidence="17" id="KW-1185">Reference proteome</keyword>
<evidence type="ECO:0000256" key="10">
    <source>
        <dbReference type="ARBA" id="ARBA00023136"/>
    </source>
</evidence>
<keyword evidence="4" id="KW-0410">Iron transport</keyword>
<dbReference type="Gene3D" id="2.170.130.10">
    <property type="entry name" value="TonB-dependent receptor, plug domain"/>
    <property type="match status" value="1"/>
</dbReference>
<dbReference type="AlphaFoldDB" id="A0AAE9XV29"/>
<evidence type="ECO:0000256" key="3">
    <source>
        <dbReference type="ARBA" id="ARBA00022452"/>
    </source>
</evidence>
<keyword evidence="16" id="KW-0675">Receptor</keyword>
<keyword evidence="8" id="KW-0406">Ion transport</keyword>
<keyword evidence="2" id="KW-0813">Transport</keyword>
<name>A0AAE9XV29_9PROT</name>
<evidence type="ECO:0000256" key="1">
    <source>
        <dbReference type="ARBA" id="ARBA00004571"/>
    </source>
</evidence>
<gene>
    <name evidence="16" type="ORF">PH603_05780</name>
</gene>
<keyword evidence="10 12" id="KW-0472">Membrane</keyword>
<evidence type="ECO:0000313" key="16">
    <source>
        <dbReference type="EMBL" id="WCL55265.1"/>
    </source>
</evidence>
<dbReference type="Pfam" id="PF07715">
    <property type="entry name" value="Plug"/>
    <property type="match status" value="1"/>
</dbReference>
<comment type="similarity">
    <text evidence="12">Belongs to the TonB-dependent receptor family.</text>
</comment>
<dbReference type="GO" id="GO:0015344">
    <property type="term" value="F:siderophore uptake transmembrane transporter activity"/>
    <property type="evidence" value="ECO:0007669"/>
    <property type="project" value="TreeGrafter"/>
</dbReference>
<organism evidence="16 17">
    <name type="scientific">Gimibacter soli</name>
    <dbReference type="NCBI Taxonomy" id="3024400"/>
    <lineage>
        <taxon>Bacteria</taxon>
        <taxon>Pseudomonadati</taxon>
        <taxon>Pseudomonadota</taxon>
        <taxon>Alphaproteobacteria</taxon>
        <taxon>Kordiimonadales</taxon>
        <taxon>Temperatibacteraceae</taxon>
        <taxon>Gimibacter</taxon>
    </lineage>
</organism>
<dbReference type="PANTHER" id="PTHR32552:SF89">
    <property type="entry name" value="CATECHOLATE SIDEROPHORE RECEPTOR FIU"/>
    <property type="match status" value="1"/>
</dbReference>
<evidence type="ECO:0000256" key="9">
    <source>
        <dbReference type="ARBA" id="ARBA00023077"/>
    </source>
</evidence>
<dbReference type="PANTHER" id="PTHR32552">
    <property type="entry name" value="FERRICHROME IRON RECEPTOR-RELATED"/>
    <property type="match status" value="1"/>
</dbReference>
<keyword evidence="9 12" id="KW-0798">TonB box</keyword>
<dbReference type="Pfam" id="PF00593">
    <property type="entry name" value="TonB_dep_Rec_b-barrel"/>
    <property type="match status" value="1"/>
</dbReference>
<accession>A0AAE9XV29</accession>
<dbReference type="KEGG" id="gso:PH603_05780"/>
<keyword evidence="6 13" id="KW-0732">Signal</keyword>
<reference evidence="16" key="1">
    <citation type="submission" date="2023-01" db="EMBL/GenBank/DDBJ databases">
        <title>The genome sequence of Kordiimonadaceae bacterium 6D33.</title>
        <authorList>
            <person name="Liu Y."/>
        </authorList>
    </citation>
    <scope>NUCLEOTIDE SEQUENCE</scope>
    <source>
        <strain evidence="16">6D33</strain>
    </source>
</reference>
<evidence type="ECO:0000256" key="2">
    <source>
        <dbReference type="ARBA" id="ARBA00022448"/>
    </source>
</evidence>
<evidence type="ECO:0000256" key="11">
    <source>
        <dbReference type="ARBA" id="ARBA00023237"/>
    </source>
</evidence>
<evidence type="ECO:0000259" key="15">
    <source>
        <dbReference type="Pfam" id="PF07715"/>
    </source>
</evidence>
<evidence type="ECO:0000256" key="4">
    <source>
        <dbReference type="ARBA" id="ARBA00022496"/>
    </source>
</evidence>
<protein>
    <submittedName>
        <fullName evidence="16">TonB-dependent receptor</fullName>
    </submittedName>
</protein>
<evidence type="ECO:0000256" key="12">
    <source>
        <dbReference type="RuleBase" id="RU003357"/>
    </source>
</evidence>
<evidence type="ECO:0000256" key="5">
    <source>
        <dbReference type="ARBA" id="ARBA00022692"/>
    </source>
</evidence>
<dbReference type="Gene3D" id="2.40.170.20">
    <property type="entry name" value="TonB-dependent receptor, beta-barrel domain"/>
    <property type="match status" value="1"/>
</dbReference>
<sequence>MRSVTTTSISTLALLTALAAAPAYAQDADAAAAGGESDNLLEEIVVLGTPGGAGVKKQDASFAITTMNDEAISLAGTKSTAELFTLVPGVWAESSGGVAGANIDVRGLPGGGDAPFVTMSINGAPIYGTEMLSFFEQSSIFRVDETIASAEALRGGPNAVFSNGEPGVTLNFNLKKGGEETEGRVKYTTSDYGLNRVDAVISGPIADRLYYMVGGYIQSSEGIRNAEFNSEKGKQITAQLTKVFDNGEINLFTRITDDHGQWYLPMALNSGNDLGDFSQLGNATRFRELQINGNGDRETFDFADGRGWDGSVTGLNADFDLGDGWRVRDNMSYTKGNADTYGLVPDGGAIQVQDLAAGTATTLGGQVLAGTEYVQNYGHWVVQKDLESFTNDLSLNKMVGDHDFTVGYYKATWSSDDFWTIGNFTPLHNVQNGDFLDANTTCADLAAGGSNSGCWAYGIESAGDATADALYIADSWQVTPDLRFDVGLRREWLDIDYILDSGPGYPDGTRDMAVSLKDKAWSYTGAVNYDINNDLGVFARYSKGSLFPHFDDVRENNLNINGVKQLEGGVKYSGENFGLFGTVFYNKNDSFSATVGADIPNAAFKTRSVGIELDGHYTYDAFNVSFIGTLQDAKITDSTTAADVDNTVLRQPKWQLRMAPSYDIEFGNATATLYGAVQLVGDRWGDNANTNKLEGYEKIDAGVLVTLENGLFFQVHADNLTNSHGLTESDPRTAAAPNGRAILARSVKFSVGIDF</sequence>
<feature type="signal peptide" evidence="13">
    <location>
        <begin position="1"/>
        <end position="25"/>
    </location>
</feature>
<dbReference type="EMBL" id="CP116805">
    <property type="protein sequence ID" value="WCL55265.1"/>
    <property type="molecule type" value="Genomic_DNA"/>
</dbReference>
<dbReference type="RefSeq" id="WP_289505051.1">
    <property type="nucleotide sequence ID" value="NZ_CP116805.1"/>
</dbReference>
<keyword evidence="5" id="KW-0812">Transmembrane</keyword>
<keyword evidence="3" id="KW-1134">Transmembrane beta strand</keyword>
<feature type="domain" description="TonB-dependent receptor plug" evidence="15">
    <location>
        <begin position="56"/>
        <end position="167"/>
    </location>
</feature>
<proteinExistence type="inferred from homology"/>
<evidence type="ECO:0000256" key="8">
    <source>
        <dbReference type="ARBA" id="ARBA00023065"/>
    </source>
</evidence>
<dbReference type="Proteomes" id="UP001217500">
    <property type="component" value="Chromosome"/>
</dbReference>
<comment type="subcellular location">
    <subcellularLocation>
        <location evidence="1">Cell outer membrane</location>
        <topology evidence="1">Multi-pass membrane protein</topology>
    </subcellularLocation>
</comment>
<feature type="chain" id="PRO_5041957471" evidence="13">
    <location>
        <begin position="26"/>
        <end position="755"/>
    </location>
</feature>
<dbReference type="InterPro" id="IPR000531">
    <property type="entry name" value="Beta-barrel_TonB"/>
</dbReference>
<evidence type="ECO:0000256" key="13">
    <source>
        <dbReference type="SAM" id="SignalP"/>
    </source>
</evidence>
<keyword evidence="7" id="KW-0408">Iron</keyword>
<dbReference type="SUPFAM" id="SSF56935">
    <property type="entry name" value="Porins"/>
    <property type="match status" value="1"/>
</dbReference>
<evidence type="ECO:0000256" key="6">
    <source>
        <dbReference type="ARBA" id="ARBA00022729"/>
    </source>
</evidence>
<evidence type="ECO:0000256" key="7">
    <source>
        <dbReference type="ARBA" id="ARBA00023004"/>
    </source>
</evidence>
<dbReference type="InterPro" id="IPR036942">
    <property type="entry name" value="Beta-barrel_TonB_sf"/>
</dbReference>
<dbReference type="InterPro" id="IPR012910">
    <property type="entry name" value="Plug_dom"/>
</dbReference>
<dbReference type="InterPro" id="IPR039426">
    <property type="entry name" value="TonB-dep_rcpt-like"/>
</dbReference>
<keyword evidence="11" id="KW-0998">Cell outer membrane</keyword>
<dbReference type="InterPro" id="IPR037066">
    <property type="entry name" value="Plug_dom_sf"/>
</dbReference>